<dbReference type="EMBL" id="RXGB01002088">
    <property type="protein sequence ID" value="TMW96379.1"/>
    <property type="molecule type" value="Genomic_DNA"/>
</dbReference>
<evidence type="ECO:0008006" key="4">
    <source>
        <dbReference type="Google" id="ProtNLM"/>
    </source>
</evidence>
<feature type="chain" id="PRO_5026852467" description="Glycine-rich protein" evidence="2">
    <location>
        <begin position="21"/>
        <end position="154"/>
    </location>
</feature>
<evidence type="ECO:0000313" key="3">
    <source>
        <dbReference type="EMBL" id="TMW96379.1"/>
    </source>
</evidence>
<name>A0A6N2BUC3_SOLCI</name>
<reference evidence="3" key="1">
    <citation type="submission" date="2019-05" db="EMBL/GenBank/DDBJ databases">
        <title>The de novo reference genome and transcriptome assemblies of the wild tomato species Solanum chilense.</title>
        <authorList>
            <person name="Stam R."/>
            <person name="Nosenko T."/>
            <person name="Hoerger A.C."/>
            <person name="Stephan W."/>
            <person name="Seidel M.A."/>
            <person name="Kuhn J.M.M."/>
            <person name="Haberer G."/>
            <person name="Tellier A."/>
        </authorList>
    </citation>
    <scope>NUCLEOTIDE SEQUENCE</scope>
    <source>
        <tissue evidence="3">Mature leaves</tissue>
    </source>
</reference>
<gene>
    <name evidence="3" type="ORF">EJD97_007462</name>
</gene>
<accession>A0A6N2BUC3</accession>
<sequence>MATNMILLIVASTLVLSTNAIRSLDSMKSQSDEHMKFIRHPILPPFLGGHGLGRPAFGVGPVIGFGPFGGIVGGVGPNNGGGLGFGTGTGTGTGTDNGSGLGFGTGRGFGSSIGGGGFGSGNVGGGFGFNGDSNGSDGSFASGQAKASLGNQKP</sequence>
<comment type="caution">
    <text evidence="3">The sequence shown here is derived from an EMBL/GenBank/DDBJ whole genome shotgun (WGS) entry which is preliminary data.</text>
</comment>
<keyword evidence="2" id="KW-0732">Signal</keyword>
<feature type="signal peptide" evidence="2">
    <location>
        <begin position="1"/>
        <end position="20"/>
    </location>
</feature>
<dbReference type="AlphaFoldDB" id="A0A6N2BUC3"/>
<proteinExistence type="predicted"/>
<organism evidence="3">
    <name type="scientific">Solanum chilense</name>
    <name type="common">Tomato</name>
    <name type="synonym">Lycopersicon chilense</name>
    <dbReference type="NCBI Taxonomy" id="4083"/>
    <lineage>
        <taxon>Eukaryota</taxon>
        <taxon>Viridiplantae</taxon>
        <taxon>Streptophyta</taxon>
        <taxon>Embryophyta</taxon>
        <taxon>Tracheophyta</taxon>
        <taxon>Spermatophyta</taxon>
        <taxon>Magnoliopsida</taxon>
        <taxon>eudicotyledons</taxon>
        <taxon>Gunneridae</taxon>
        <taxon>Pentapetalae</taxon>
        <taxon>asterids</taxon>
        <taxon>lamiids</taxon>
        <taxon>Solanales</taxon>
        <taxon>Solanaceae</taxon>
        <taxon>Solanoideae</taxon>
        <taxon>Solaneae</taxon>
        <taxon>Solanum</taxon>
        <taxon>Solanum subgen. Lycopersicon</taxon>
    </lineage>
</organism>
<protein>
    <recommendedName>
        <fullName evidence="4">Glycine-rich protein</fullName>
    </recommendedName>
</protein>
<feature type="compositionally biased region" description="Low complexity" evidence="1">
    <location>
        <begin position="131"/>
        <end position="143"/>
    </location>
</feature>
<evidence type="ECO:0000256" key="2">
    <source>
        <dbReference type="SAM" id="SignalP"/>
    </source>
</evidence>
<feature type="region of interest" description="Disordered" evidence="1">
    <location>
        <begin position="131"/>
        <end position="154"/>
    </location>
</feature>
<evidence type="ECO:0000256" key="1">
    <source>
        <dbReference type="SAM" id="MobiDB-lite"/>
    </source>
</evidence>